<keyword evidence="1" id="KW-0812">Transmembrane</keyword>
<gene>
    <name evidence="2" type="ORF">IRJ18_19740</name>
</gene>
<evidence type="ECO:0008006" key="4">
    <source>
        <dbReference type="Google" id="ProtNLM"/>
    </source>
</evidence>
<organism evidence="2 3">
    <name type="scientific">Mucilaginibacter boryungensis</name>
    <dbReference type="NCBI Taxonomy" id="768480"/>
    <lineage>
        <taxon>Bacteria</taxon>
        <taxon>Pseudomonadati</taxon>
        <taxon>Bacteroidota</taxon>
        <taxon>Sphingobacteriia</taxon>
        <taxon>Sphingobacteriales</taxon>
        <taxon>Sphingobacteriaceae</taxon>
        <taxon>Mucilaginibacter</taxon>
    </lineage>
</organism>
<feature type="transmembrane region" description="Helical" evidence="1">
    <location>
        <begin position="72"/>
        <end position="97"/>
    </location>
</feature>
<accession>A0ABR9XMM7</accession>
<feature type="transmembrane region" description="Helical" evidence="1">
    <location>
        <begin position="143"/>
        <end position="160"/>
    </location>
</feature>
<evidence type="ECO:0000256" key="1">
    <source>
        <dbReference type="SAM" id="Phobius"/>
    </source>
</evidence>
<comment type="caution">
    <text evidence="2">The sequence shown here is derived from an EMBL/GenBank/DDBJ whole genome shotgun (WGS) entry which is preliminary data.</text>
</comment>
<keyword evidence="1" id="KW-1133">Transmembrane helix</keyword>
<feature type="transmembrane region" description="Helical" evidence="1">
    <location>
        <begin position="23"/>
        <end position="52"/>
    </location>
</feature>
<dbReference type="RefSeq" id="WP_194108004.1">
    <property type="nucleotide sequence ID" value="NZ_JADFFM010000002.1"/>
</dbReference>
<keyword evidence="1" id="KW-0472">Membrane</keyword>
<keyword evidence="3" id="KW-1185">Reference proteome</keyword>
<feature type="transmembrane region" description="Helical" evidence="1">
    <location>
        <begin position="117"/>
        <end position="137"/>
    </location>
</feature>
<sequence>MKENQVQQDLASIRSLMERSSKFLSLSGLSGILAGVYALIGAAIAYRIIYINPIDIKRPVRGFFYEGSINDYIVTLAELFFVAIVVLLSSIATGFILSLRKARRTGQPFWGASSKALVFNMLVPLLTGGALMFLFALRGYFGIVAPASLIFYGLALVGAGNYTFKGVQYLGINEIILGLIAALYPGYGLLFWAIGFGVLHIIYGSIMYLKYDK</sequence>
<evidence type="ECO:0000313" key="3">
    <source>
        <dbReference type="Proteomes" id="UP000632774"/>
    </source>
</evidence>
<proteinExistence type="predicted"/>
<reference evidence="2 3" key="1">
    <citation type="submission" date="2020-10" db="EMBL/GenBank/DDBJ databases">
        <title>Mucilaginibacter mali sp. nov., isolated from rhizosphere soil of apple orchard.</title>
        <authorList>
            <person name="Lee J.-S."/>
            <person name="Kim H.S."/>
            <person name="Kim J.-S."/>
        </authorList>
    </citation>
    <scope>NUCLEOTIDE SEQUENCE [LARGE SCALE GENOMIC DNA]</scope>
    <source>
        <strain evidence="2 3">KCTC 23157</strain>
    </source>
</reference>
<dbReference type="Proteomes" id="UP000632774">
    <property type="component" value="Unassembled WGS sequence"/>
</dbReference>
<protein>
    <recommendedName>
        <fullName evidence="4">DUF973 family protein</fullName>
    </recommendedName>
</protein>
<evidence type="ECO:0000313" key="2">
    <source>
        <dbReference type="EMBL" id="MBE9668612.1"/>
    </source>
</evidence>
<name>A0ABR9XMM7_9SPHI</name>
<dbReference type="EMBL" id="JADFFM010000002">
    <property type="protein sequence ID" value="MBE9668612.1"/>
    <property type="molecule type" value="Genomic_DNA"/>
</dbReference>